<dbReference type="InterPro" id="IPR006464">
    <property type="entry name" value="AcTrfase_RimI/Ard1"/>
</dbReference>
<sequence>MSVLSRLLRRPGEDAGIVIEPMRRRDVPAIMEIEQVSYPKPWTPNVFQSEIELSRRGERHYLVARRDTRLVGYAGAMFVVGDAHVTNIAAAPHQRRTGVATRLLAELAWEAIRRDCQALTLEVRASNTGAQALYREFGFAPVGIRQKYYENVEDAIVMWCHDIAEAPYRARLAELCPEAAR</sequence>
<dbReference type="InterPro" id="IPR016181">
    <property type="entry name" value="Acyl_CoA_acyltransferase"/>
</dbReference>
<keyword evidence="2" id="KW-0012">Acyltransferase</keyword>
<dbReference type="SUPFAM" id="SSF55729">
    <property type="entry name" value="Acyl-CoA N-acyltransferases (Nat)"/>
    <property type="match status" value="1"/>
</dbReference>
<dbReference type="InterPro" id="IPR050832">
    <property type="entry name" value="Bact_Acetyltransf"/>
</dbReference>
<proteinExistence type="predicted"/>
<dbReference type="PANTHER" id="PTHR43877:SF2">
    <property type="entry name" value="AMINOALKYLPHOSPHONATE N-ACETYLTRANSFERASE-RELATED"/>
    <property type="match status" value="1"/>
</dbReference>
<dbReference type="InterPro" id="IPR000182">
    <property type="entry name" value="GNAT_dom"/>
</dbReference>
<dbReference type="AlphaFoldDB" id="A0A6J6CTR2"/>
<dbReference type="EMBL" id="CAEZSR010000038">
    <property type="protein sequence ID" value="CAB4554842.1"/>
    <property type="molecule type" value="Genomic_DNA"/>
</dbReference>
<dbReference type="Pfam" id="PF00583">
    <property type="entry name" value="Acetyltransf_1"/>
    <property type="match status" value="1"/>
</dbReference>
<evidence type="ECO:0000259" key="3">
    <source>
        <dbReference type="PROSITE" id="PS51186"/>
    </source>
</evidence>
<dbReference type="NCBIfam" id="TIGR01575">
    <property type="entry name" value="rimI"/>
    <property type="match status" value="1"/>
</dbReference>
<evidence type="ECO:0000313" key="4">
    <source>
        <dbReference type="EMBL" id="CAB4554842.1"/>
    </source>
</evidence>
<reference evidence="4" key="1">
    <citation type="submission" date="2020-05" db="EMBL/GenBank/DDBJ databases">
        <authorList>
            <person name="Chiriac C."/>
            <person name="Salcher M."/>
            <person name="Ghai R."/>
            <person name="Kavagutti S V."/>
        </authorList>
    </citation>
    <scope>NUCLEOTIDE SEQUENCE</scope>
</reference>
<protein>
    <submittedName>
        <fullName evidence="4">Unannotated protein</fullName>
    </submittedName>
</protein>
<name>A0A6J6CTR2_9ZZZZ</name>
<dbReference type="Gene3D" id="3.40.630.30">
    <property type="match status" value="1"/>
</dbReference>
<organism evidence="4">
    <name type="scientific">freshwater metagenome</name>
    <dbReference type="NCBI Taxonomy" id="449393"/>
    <lineage>
        <taxon>unclassified sequences</taxon>
        <taxon>metagenomes</taxon>
        <taxon>ecological metagenomes</taxon>
    </lineage>
</organism>
<accession>A0A6J6CTR2</accession>
<evidence type="ECO:0000256" key="1">
    <source>
        <dbReference type="ARBA" id="ARBA00022679"/>
    </source>
</evidence>
<dbReference type="PANTHER" id="PTHR43877">
    <property type="entry name" value="AMINOALKYLPHOSPHONATE N-ACETYLTRANSFERASE-RELATED-RELATED"/>
    <property type="match status" value="1"/>
</dbReference>
<dbReference type="CDD" id="cd04301">
    <property type="entry name" value="NAT_SF"/>
    <property type="match status" value="1"/>
</dbReference>
<dbReference type="PROSITE" id="PS51186">
    <property type="entry name" value="GNAT"/>
    <property type="match status" value="1"/>
</dbReference>
<feature type="domain" description="N-acetyltransferase" evidence="3">
    <location>
        <begin position="17"/>
        <end position="163"/>
    </location>
</feature>
<gene>
    <name evidence="4" type="ORF">UFOPK1493_01341</name>
</gene>
<keyword evidence="1" id="KW-0808">Transferase</keyword>
<evidence type="ECO:0000256" key="2">
    <source>
        <dbReference type="ARBA" id="ARBA00023315"/>
    </source>
</evidence>
<dbReference type="GO" id="GO:0008080">
    <property type="term" value="F:N-acetyltransferase activity"/>
    <property type="evidence" value="ECO:0007669"/>
    <property type="project" value="InterPro"/>
</dbReference>